<sequence>MEEKVLQPTLREKEGARQEPKLNEILGIFDLPFVTIGETGISHLPLPASVSQLLPALAVAERCKSHPRETLLRQDLPGLTASHLYSYVRSVSESRRRRVCCIASLGGGWLTLPTRTALFRFQSTGGHMPYCAPADTRTHGRNRAGGQEMAPGALGCWDRAASRFGRRKSAGCWDLGTSICTPHTGIGKGGRMIDILSSYTSKADASYIYQSEDDLMGLPDWCYVHKHARRAVTLGFKVTATNSSSIPFWSRDGVCSPDQIRGGVHRLLDGYPQGSLGDASPGKANYAVLFGTRPGVWVLIMFGDWFGGILVVVSWSRSAFVKGFERENSWIKRHSTSWRPAR</sequence>
<keyword evidence="1" id="KW-1133">Transmembrane helix</keyword>
<reference evidence="2" key="1">
    <citation type="submission" date="2016-11" db="EMBL/GenBank/DDBJ databases">
        <title>The genome sequence of Colletotrichum cuscutae.</title>
        <authorList>
            <person name="Baroncelli R."/>
        </authorList>
    </citation>
    <scope>NUCLEOTIDE SEQUENCE</scope>
    <source>
        <strain evidence="2">IMI 304802</strain>
    </source>
</reference>
<protein>
    <submittedName>
        <fullName evidence="2">Uncharacterized protein</fullName>
    </submittedName>
</protein>
<feature type="transmembrane region" description="Helical" evidence="1">
    <location>
        <begin position="295"/>
        <end position="316"/>
    </location>
</feature>
<evidence type="ECO:0000313" key="3">
    <source>
        <dbReference type="Proteomes" id="UP001239213"/>
    </source>
</evidence>
<dbReference type="EMBL" id="MPDP01000010">
    <property type="protein sequence ID" value="KAK1497190.1"/>
    <property type="molecule type" value="Genomic_DNA"/>
</dbReference>
<dbReference type="Proteomes" id="UP001239213">
    <property type="component" value="Unassembled WGS sequence"/>
</dbReference>
<keyword evidence="1" id="KW-0472">Membrane</keyword>
<evidence type="ECO:0000256" key="1">
    <source>
        <dbReference type="SAM" id="Phobius"/>
    </source>
</evidence>
<dbReference type="AlphaFoldDB" id="A0AAI9YCI7"/>
<comment type="caution">
    <text evidence="2">The sequence shown here is derived from an EMBL/GenBank/DDBJ whole genome shotgun (WGS) entry which is preliminary data.</text>
</comment>
<evidence type="ECO:0000313" key="2">
    <source>
        <dbReference type="EMBL" id="KAK1497190.1"/>
    </source>
</evidence>
<gene>
    <name evidence="2" type="ORF">CCUS01_13229</name>
</gene>
<accession>A0AAI9YCI7</accession>
<organism evidence="2 3">
    <name type="scientific">Colletotrichum cuscutae</name>
    <dbReference type="NCBI Taxonomy" id="1209917"/>
    <lineage>
        <taxon>Eukaryota</taxon>
        <taxon>Fungi</taxon>
        <taxon>Dikarya</taxon>
        <taxon>Ascomycota</taxon>
        <taxon>Pezizomycotina</taxon>
        <taxon>Sordariomycetes</taxon>
        <taxon>Hypocreomycetidae</taxon>
        <taxon>Glomerellales</taxon>
        <taxon>Glomerellaceae</taxon>
        <taxon>Colletotrichum</taxon>
        <taxon>Colletotrichum acutatum species complex</taxon>
    </lineage>
</organism>
<keyword evidence="3" id="KW-1185">Reference proteome</keyword>
<proteinExistence type="predicted"/>
<name>A0AAI9YCI7_9PEZI</name>
<keyword evidence="1" id="KW-0812">Transmembrane</keyword>